<keyword evidence="2" id="KW-1185">Reference proteome</keyword>
<reference evidence="1" key="1">
    <citation type="submission" date="2022-11" db="EMBL/GenBank/DDBJ databases">
        <title>Salinimicrobium profundisediminis sp. nov., isolated from deep-sea sediment of the Mariana Trench.</title>
        <authorList>
            <person name="Fu H."/>
        </authorList>
    </citation>
    <scope>NUCLEOTIDE SEQUENCE</scope>
    <source>
        <strain evidence="1">MT39</strain>
    </source>
</reference>
<protein>
    <submittedName>
        <fullName evidence="1">Uncharacterized protein</fullName>
    </submittedName>
</protein>
<sequence length="677" mass="78375">MENSIKSILKKYKPRFVEVSDAYFYPNIPEKKLNKLIKNHTIEYGQKVYFHSVGSLLGFVHSSCVITDKYFSFKNSDLDEYFKMGWDKIQEVRYYGNKFDFVYSSSDPSRNFQFKKDDILPSLLSDSNLGNHFAALLTEIAKLFQNEDQDKFEKVKASLKEGDTKSFEQTSSEYLKCYGEDGDFSNNIHLLRAQYFFRENKFDNALEEVKCCEHHLEEGFITDDNLAIDVLKTKGDILLKSGQEYGAVTAYSGVLKNYSDYAQVNLFRAKVGAANLQLQKNFLKLNYSSRKLILVDNEQADLSSKEFKVILKDKLPALKFPVGHPISKELYVGHPYNADVYIPVSTFEENLFMDRFQEFSYFLQSLGATKISIVNKRGGELGEVGEISGRTGLKINTLVAESETTNEYSSKKELQSQNFKHISRTQTFSPVKKPFLPSNLVWYPHETSWQRLYEQRVNGNILNHSEIISTEQNQVITKNEKRSIQQSLEYYLVEAGASHSIDADHMFREKETTEWVINVEFAPIETLKEKGSDLTNTELTSQDIVQEKLNVREQMSDNLDSLTAEEIKYQSRVEILVDDNREILDEDRRILDRVRAKLNITEKRAIELEQQVLKKFVPAYSSEELQYLEEVKFCLEDDGEISDKERQLLELERDDLGILPDRALEIEKEIIQRLKEA</sequence>
<name>A0A9X3CW69_9FLAO</name>
<dbReference type="EMBL" id="JAPJDA010000009">
    <property type="protein sequence ID" value="MCX2837883.1"/>
    <property type="molecule type" value="Genomic_DNA"/>
</dbReference>
<dbReference type="RefSeq" id="WP_266069133.1">
    <property type="nucleotide sequence ID" value="NZ_JAPJDA010000009.1"/>
</dbReference>
<evidence type="ECO:0000313" key="2">
    <source>
        <dbReference type="Proteomes" id="UP001148482"/>
    </source>
</evidence>
<gene>
    <name evidence="1" type="ORF">OQ279_06920</name>
</gene>
<comment type="caution">
    <text evidence="1">The sequence shown here is derived from an EMBL/GenBank/DDBJ whole genome shotgun (WGS) entry which is preliminary data.</text>
</comment>
<dbReference type="AlphaFoldDB" id="A0A9X3CW69"/>
<dbReference type="Proteomes" id="UP001148482">
    <property type="component" value="Unassembled WGS sequence"/>
</dbReference>
<evidence type="ECO:0000313" key="1">
    <source>
        <dbReference type="EMBL" id="MCX2837883.1"/>
    </source>
</evidence>
<organism evidence="1 2">
    <name type="scientific">Salinimicrobium profundisediminis</name>
    <dbReference type="NCBI Taxonomy" id="2994553"/>
    <lineage>
        <taxon>Bacteria</taxon>
        <taxon>Pseudomonadati</taxon>
        <taxon>Bacteroidota</taxon>
        <taxon>Flavobacteriia</taxon>
        <taxon>Flavobacteriales</taxon>
        <taxon>Flavobacteriaceae</taxon>
        <taxon>Salinimicrobium</taxon>
    </lineage>
</organism>
<proteinExistence type="predicted"/>
<accession>A0A9X3CW69</accession>